<dbReference type="OrthoDB" id="9815217at2"/>
<sequence length="259" mass="28715">MKRKKKHDHEEHIPEGWLIPYADLLTLLLALFIVLFASSNVDQTKLEKMSRSFNQVFSGGTSVFQASTASNSDINRTNNTDTTANPRTYELAKLDELKEQVTQYIEEKGLQDQIEATINSSGLVLTIQDRALFSMGEATLDAEARDVARSISGILEQAGNREIVVSGHTDNVPINTARFPSNWELSSARATAFMRVLLTNDSLNPSQFTLASYGEYKPIATNDTDAGRAKNRRVEVLIKPLVDLSEGSPKMIETIILPQ</sequence>
<dbReference type="InterPro" id="IPR036737">
    <property type="entry name" value="OmpA-like_sf"/>
</dbReference>
<dbReference type="GO" id="GO:0005886">
    <property type="term" value="C:plasma membrane"/>
    <property type="evidence" value="ECO:0007669"/>
    <property type="project" value="UniProtKB-SubCell"/>
</dbReference>
<evidence type="ECO:0000256" key="2">
    <source>
        <dbReference type="ARBA" id="ARBA00008914"/>
    </source>
</evidence>
<dbReference type="CDD" id="cd07185">
    <property type="entry name" value="OmpA_C-like"/>
    <property type="match status" value="1"/>
</dbReference>
<evidence type="ECO:0000259" key="9">
    <source>
        <dbReference type="PROSITE" id="PS51123"/>
    </source>
</evidence>
<name>A0A377FX24_9BACL</name>
<dbReference type="EMBL" id="UGGP01000001">
    <property type="protein sequence ID" value="STO09370.1"/>
    <property type="molecule type" value="Genomic_DNA"/>
</dbReference>
<evidence type="ECO:0000256" key="1">
    <source>
        <dbReference type="ARBA" id="ARBA00004162"/>
    </source>
</evidence>
<evidence type="ECO:0000256" key="6">
    <source>
        <dbReference type="ARBA" id="ARBA00023136"/>
    </source>
</evidence>
<dbReference type="InterPro" id="IPR006665">
    <property type="entry name" value="OmpA-like"/>
</dbReference>
<dbReference type="RefSeq" id="WP_034798769.1">
    <property type="nucleotide sequence ID" value="NZ_UGGP01000001.1"/>
</dbReference>
<comment type="similarity">
    <text evidence="2">Belongs to the MotB family.</text>
</comment>
<dbReference type="Gene3D" id="3.30.1330.60">
    <property type="entry name" value="OmpA-like domain"/>
    <property type="match status" value="1"/>
</dbReference>
<dbReference type="STRING" id="1397694.GCA_000702585_00229"/>
<evidence type="ECO:0000313" key="10">
    <source>
        <dbReference type="EMBL" id="STO09370.1"/>
    </source>
</evidence>
<evidence type="ECO:0000256" key="8">
    <source>
        <dbReference type="SAM" id="Phobius"/>
    </source>
</evidence>
<evidence type="ECO:0000256" key="5">
    <source>
        <dbReference type="ARBA" id="ARBA00022989"/>
    </source>
</evidence>
<dbReference type="Proteomes" id="UP000254060">
    <property type="component" value="Unassembled WGS sequence"/>
</dbReference>
<keyword evidence="3" id="KW-1003">Cell membrane</keyword>
<keyword evidence="4 8" id="KW-0812">Transmembrane</keyword>
<dbReference type="PROSITE" id="PS51123">
    <property type="entry name" value="OMPA_2"/>
    <property type="match status" value="1"/>
</dbReference>
<proteinExistence type="inferred from homology"/>
<evidence type="ECO:0000313" key="11">
    <source>
        <dbReference type="Proteomes" id="UP000254060"/>
    </source>
</evidence>
<feature type="transmembrane region" description="Helical" evidence="8">
    <location>
        <begin position="21"/>
        <end position="41"/>
    </location>
</feature>
<reference evidence="10 11" key="1">
    <citation type="submission" date="2018-06" db="EMBL/GenBank/DDBJ databases">
        <authorList>
            <consortium name="Pathogen Informatics"/>
            <person name="Doyle S."/>
        </authorList>
    </citation>
    <scope>NUCLEOTIDE SEQUENCE [LARGE SCALE GENOMIC DNA]</scope>
    <source>
        <strain evidence="10 11">NCTC13163</strain>
    </source>
</reference>
<protein>
    <submittedName>
        <fullName evidence="10">Chemotaxis protein MotB</fullName>
    </submittedName>
</protein>
<evidence type="ECO:0000256" key="3">
    <source>
        <dbReference type="ARBA" id="ARBA00022475"/>
    </source>
</evidence>
<evidence type="ECO:0000256" key="4">
    <source>
        <dbReference type="ARBA" id="ARBA00022692"/>
    </source>
</evidence>
<keyword evidence="5 8" id="KW-1133">Transmembrane helix</keyword>
<gene>
    <name evidence="10" type="primary">motB</name>
    <name evidence="10" type="ORF">NCTC13163_02805</name>
</gene>
<keyword evidence="6 7" id="KW-0472">Membrane</keyword>
<dbReference type="PANTHER" id="PTHR30329:SF21">
    <property type="entry name" value="LIPOPROTEIN YIAD-RELATED"/>
    <property type="match status" value="1"/>
</dbReference>
<organism evidence="10 11">
    <name type="scientific">Exiguobacterium aurantiacum</name>
    <dbReference type="NCBI Taxonomy" id="33987"/>
    <lineage>
        <taxon>Bacteria</taxon>
        <taxon>Bacillati</taxon>
        <taxon>Bacillota</taxon>
        <taxon>Bacilli</taxon>
        <taxon>Bacillales</taxon>
        <taxon>Bacillales Family XII. Incertae Sedis</taxon>
        <taxon>Exiguobacterium</taxon>
    </lineage>
</organism>
<dbReference type="Pfam" id="PF13677">
    <property type="entry name" value="MotB_plug"/>
    <property type="match status" value="1"/>
</dbReference>
<dbReference type="InterPro" id="IPR025713">
    <property type="entry name" value="MotB-like_N_dom"/>
</dbReference>
<dbReference type="Pfam" id="PF00691">
    <property type="entry name" value="OmpA"/>
    <property type="match status" value="1"/>
</dbReference>
<accession>A0A377FX24</accession>
<evidence type="ECO:0000256" key="7">
    <source>
        <dbReference type="PROSITE-ProRule" id="PRU00473"/>
    </source>
</evidence>
<dbReference type="SUPFAM" id="SSF103088">
    <property type="entry name" value="OmpA-like"/>
    <property type="match status" value="1"/>
</dbReference>
<comment type="subcellular location">
    <subcellularLocation>
        <location evidence="1">Cell membrane</location>
        <topology evidence="1">Single-pass membrane protein</topology>
    </subcellularLocation>
</comment>
<dbReference type="InterPro" id="IPR050330">
    <property type="entry name" value="Bact_OuterMem_StrucFunc"/>
</dbReference>
<dbReference type="AlphaFoldDB" id="A0A377FX24"/>
<feature type="domain" description="OmpA-like" evidence="9">
    <location>
        <begin position="120"/>
        <end position="242"/>
    </location>
</feature>
<dbReference type="PANTHER" id="PTHR30329">
    <property type="entry name" value="STATOR ELEMENT OF FLAGELLAR MOTOR COMPLEX"/>
    <property type="match status" value="1"/>
</dbReference>